<accession>A0A0F9NKV8</accession>
<dbReference type="Gene3D" id="4.10.410.40">
    <property type="match status" value="1"/>
</dbReference>
<dbReference type="EMBL" id="LAZR01003413">
    <property type="protein sequence ID" value="KKN18579.1"/>
    <property type="molecule type" value="Genomic_DNA"/>
</dbReference>
<evidence type="ECO:0000313" key="1">
    <source>
        <dbReference type="EMBL" id="KKM69745.1"/>
    </source>
</evidence>
<name>A0A0F9NKV8_9ZZZZ</name>
<gene>
    <name evidence="3" type="ORF">LCGC14_0954440</name>
    <name evidence="2" type="ORF">LCGC14_1272550</name>
    <name evidence="1" type="ORF">LCGC14_1447730</name>
</gene>
<protein>
    <submittedName>
        <fullName evidence="3">Uncharacterized protein</fullName>
    </submittedName>
</protein>
<sequence>MAVKVKCKGTVFAQDLAGVAYVTMAQVIDIDLPDMEMETFESDTLNNANAGIEHSPTGRTEGGSFSANVFYDPADASHTEWLGYLSTTGLLSAMIVKCQVTFADTGTSTWTFTCAGISAGGTVALNDGLKMSISGKLDGIPVFA</sequence>
<dbReference type="AlphaFoldDB" id="A0A0F9NKV8"/>
<dbReference type="EMBL" id="LAZR01009938">
    <property type="protein sequence ID" value="KKM69745.1"/>
    <property type="molecule type" value="Genomic_DNA"/>
</dbReference>
<reference evidence="3" key="1">
    <citation type="journal article" date="2015" name="Nature">
        <title>Complex archaea that bridge the gap between prokaryotes and eukaryotes.</title>
        <authorList>
            <person name="Spang A."/>
            <person name="Saw J.H."/>
            <person name="Jorgensen S.L."/>
            <person name="Zaremba-Niedzwiedzka K."/>
            <person name="Martijn J."/>
            <person name="Lind A.E."/>
            <person name="van Eijk R."/>
            <person name="Schleper C."/>
            <person name="Guy L."/>
            <person name="Ettema T.J."/>
        </authorList>
    </citation>
    <scope>NUCLEOTIDE SEQUENCE</scope>
</reference>
<organism evidence="3">
    <name type="scientific">marine sediment metagenome</name>
    <dbReference type="NCBI Taxonomy" id="412755"/>
    <lineage>
        <taxon>unclassified sequences</taxon>
        <taxon>metagenomes</taxon>
        <taxon>ecological metagenomes</taxon>
    </lineage>
</organism>
<proteinExistence type="predicted"/>
<evidence type="ECO:0000313" key="2">
    <source>
        <dbReference type="EMBL" id="KKM87084.1"/>
    </source>
</evidence>
<dbReference type="EMBL" id="LAZR01007155">
    <property type="protein sequence ID" value="KKM87084.1"/>
    <property type="molecule type" value="Genomic_DNA"/>
</dbReference>
<comment type="caution">
    <text evidence="3">The sequence shown here is derived from an EMBL/GenBank/DDBJ whole genome shotgun (WGS) entry which is preliminary data.</text>
</comment>
<evidence type="ECO:0000313" key="3">
    <source>
        <dbReference type="EMBL" id="KKN18579.1"/>
    </source>
</evidence>